<keyword evidence="3" id="KW-0067">ATP-binding</keyword>
<dbReference type="EMBL" id="BAABFU010000001">
    <property type="protein sequence ID" value="GAA4342884.1"/>
    <property type="molecule type" value="Genomic_DNA"/>
</dbReference>
<evidence type="ECO:0000313" key="6">
    <source>
        <dbReference type="Proteomes" id="UP001501294"/>
    </source>
</evidence>
<comment type="caution">
    <text evidence="5">The sequence shown here is derived from an EMBL/GenBank/DDBJ whole genome shotgun (WGS) entry which is preliminary data.</text>
</comment>
<accession>A0ABP8HQZ4</accession>
<dbReference type="InterPro" id="IPR037257">
    <property type="entry name" value="T2SS_E_N_sf"/>
</dbReference>
<reference evidence="6" key="1">
    <citation type="journal article" date="2019" name="Int. J. Syst. Evol. Microbiol.">
        <title>The Global Catalogue of Microorganisms (GCM) 10K type strain sequencing project: providing services to taxonomists for standard genome sequencing and annotation.</title>
        <authorList>
            <consortium name="The Broad Institute Genomics Platform"/>
            <consortium name="The Broad Institute Genome Sequencing Center for Infectious Disease"/>
            <person name="Wu L."/>
            <person name="Ma J."/>
        </authorList>
    </citation>
    <scope>NUCLEOTIDE SEQUENCE [LARGE SCALE GENOMIC DNA]</scope>
    <source>
        <strain evidence="6">JCM 17727</strain>
    </source>
</reference>
<dbReference type="SUPFAM" id="SSF52540">
    <property type="entry name" value="P-loop containing nucleoside triphosphate hydrolases"/>
    <property type="match status" value="1"/>
</dbReference>
<dbReference type="PANTHER" id="PTHR30258:SF13">
    <property type="entry name" value="SECRETION PATHWAY ATPASE-RELATED"/>
    <property type="match status" value="1"/>
</dbReference>
<evidence type="ECO:0000256" key="3">
    <source>
        <dbReference type="ARBA" id="ARBA00022840"/>
    </source>
</evidence>
<dbReference type="PROSITE" id="PS00662">
    <property type="entry name" value="T2SP_E"/>
    <property type="match status" value="1"/>
</dbReference>
<dbReference type="Gene3D" id="3.40.50.300">
    <property type="entry name" value="P-loop containing nucleotide triphosphate hydrolases"/>
    <property type="match status" value="1"/>
</dbReference>
<dbReference type="Pfam" id="PF00437">
    <property type="entry name" value="T2SSE"/>
    <property type="match status" value="1"/>
</dbReference>
<organism evidence="5 6">
    <name type="scientific">Kangiella taiwanensis</name>
    <dbReference type="NCBI Taxonomy" id="1079179"/>
    <lineage>
        <taxon>Bacteria</taxon>
        <taxon>Pseudomonadati</taxon>
        <taxon>Pseudomonadota</taxon>
        <taxon>Gammaproteobacteria</taxon>
        <taxon>Kangiellales</taxon>
        <taxon>Kangiellaceae</taxon>
        <taxon>Kangiella</taxon>
    </lineage>
</organism>
<name>A0ABP8HQZ4_9GAMM</name>
<protein>
    <submittedName>
        <fullName evidence="5">GspE/PulE family protein</fullName>
    </submittedName>
</protein>
<comment type="similarity">
    <text evidence="1">Belongs to the GSP E family.</text>
</comment>
<dbReference type="InterPro" id="IPR007831">
    <property type="entry name" value="T2SS_GspE_N"/>
</dbReference>
<dbReference type="Gene3D" id="3.30.300.160">
    <property type="entry name" value="Type II secretion system, protein E, N-terminal domain"/>
    <property type="match status" value="1"/>
</dbReference>
<dbReference type="CDD" id="cd01129">
    <property type="entry name" value="PulE-GspE-like"/>
    <property type="match status" value="1"/>
</dbReference>
<evidence type="ECO:0000313" key="5">
    <source>
        <dbReference type="EMBL" id="GAA4342884.1"/>
    </source>
</evidence>
<dbReference type="Proteomes" id="UP001501294">
    <property type="component" value="Unassembled WGS sequence"/>
</dbReference>
<feature type="domain" description="Bacterial type II secretion system protein E" evidence="4">
    <location>
        <begin position="401"/>
        <end position="415"/>
    </location>
</feature>
<sequence>MTSPLSTFHILKLLLNADWISDKQFEAAKIHLRQVDPKLHPIEQVADLSLTRHDHHQKIIDEEVLTRFLAGLYKLPYYRIDPLKVHVDQITQVMSYAYAQRHSILAVEVNEEENSVKVAVMNPDDLAWKESLGQVVSKDIIPVFANPAAIKRYQREFYQLSASVAGAKNTKLQSENSVTNLEQLIELKGSEEADANDKHIVQIVDWLLQYAFKERASDIHIEPRREVGKIRFRIDGVLHNVYELPIAITHAVISRLKILGRMDLAERRKPLDGRVKTKAPNGQEIELRLSTLPTAFGEKFVGRIFDPTVLTREFAELGLEPETEHTWREMIGQSTGIVLLTGPTGSGKTTTLYTSLKLLATSEVNVCTIEDPIEMVDPKLNQMQVHHDIKLDFAAGVKALLRQDPDIIMIGEIRDKETAQMAVQAALTGHLVISTLHTNDAPSAMTRLIEIGVEPYLLNATMLGVMAQRLVRTLCPHCKRQTDVNPEAWKTLVGDVPDNSHAASLDMPEHVYEPVGCDECRHTGYQGRQGIYELMSVTDELKTLVHDDAEIRTLRKLAQSQGMNLLRVSGAYKVASGVTTIEEVLRVSPRDNN</sequence>
<evidence type="ECO:0000256" key="1">
    <source>
        <dbReference type="ARBA" id="ARBA00006611"/>
    </source>
</evidence>
<evidence type="ECO:0000259" key="4">
    <source>
        <dbReference type="PROSITE" id="PS00662"/>
    </source>
</evidence>
<dbReference type="Pfam" id="PF05157">
    <property type="entry name" value="MshEN"/>
    <property type="match status" value="1"/>
</dbReference>
<keyword evidence="2" id="KW-0547">Nucleotide-binding</keyword>
<dbReference type="PANTHER" id="PTHR30258">
    <property type="entry name" value="TYPE II SECRETION SYSTEM PROTEIN GSPE-RELATED"/>
    <property type="match status" value="1"/>
</dbReference>
<keyword evidence="6" id="KW-1185">Reference proteome</keyword>
<proteinExistence type="inferred from homology"/>
<dbReference type="RefSeq" id="WP_223577553.1">
    <property type="nucleotide sequence ID" value="NZ_BAABFU010000001.1"/>
</dbReference>
<dbReference type="InterPro" id="IPR027417">
    <property type="entry name" value="P-loop_NTPase"/>
</dbReference>
<dbReference type="Gene3D" id="3.30.450.90">
    <property type="match status" value="1"/>
</dbReference>
<dbReference type="InterPro" id="IPR001482">
    <property type="entry name" value="T2SS/T4SS_dom"/>
</dbReference>
<gene>
    <name evidence="5" type="ORF">GCM10023150_01050</name>
</gene>
<dbReference type="SUPFAM" id="SSF160246">
    <property type="entry name" value="EspE N-terminal domain-like"/>
    <property type="match status" value="1"/>
</dbReference>
<evidence type="ECO:0000256" key="2">
    <source>
        <dbReference type="ARBA" id="ARBA00022741"/>
    </source>
</evidence>